<keyword evidence="2" id="KW-0812">Transmembrane</keyword>
<gene>
    <name evidence="3" type="ORF">GALMADRAFT_875519</name>
</gene>
<evidence type="ECO:0000313" key="4">
    <source>
        <dbReference type="Proteomes" id="UP000027222"/>
    </source>
</evidence>
<feature type="compositionally biased region" description="Low complexity" evidence="1">
    <location>
        <begin position="152"/>
        <end position="162"/>
    </location>
</feature>
<organism evidence="3 4">
    <name type="scientific">Galerina marginata (strain CBS 339.88)</name>
    <dbReference type="NCBI Taxonomy" id="685588"/>
    <lineage>
        <taxon>Eukaryota</taxon>
        <taxon>Fungi</taxon>
        <taxon>Dikarya</taxon>
        <taxon>Basidiomycota</taxon>
        <taxon>Agaricomycotina</taxon>
        <taxon>Agaricomycetes</taxon>
        <taxon>Agaricomycetidae</taxon>
        <taxon>Agaricales</taxon>
        <taxon>Agaricineae</taxon>
        <taxon>Strophariaceae</taxon>
        <taxon>Galerina</taxon>
    </lineage>
</organism>
<keyword evidence="4" id="KW-1185">Reference proteome</keyword>
<dbReference type="HOGENOM" id="CLU_696476_0_0_1"/>
<keyword evidence="2" id="KW-0472">Membrane</keyword>
<feature type="compositionally biased region" description="Polar residues" evidence="1">
    <location>
        <begin position="292"/>
        <end position="305"/>
    </location>
</feature>
<accession>A0A067TTH8</accession>
<evidence type="ECO:0000313" key="3">
    <source>
        <dbReference type="EMBL" id="KDR83234.1"/>
    </source>
</evidence>
<feature type="region of interest" description="Disordered" evidence="1">
    <location>
        <begin position="272"/>
        <end position="396"/>
    </location>
</feature>
<feature type="region of interest" description="Disordered" evidence="1">
    <location>
        <begin position="228"/>
        <end position="255"/>
    </location>
</feature>
<keyword evidence="2" id="KW-1133">Transmembrane helix</keyword>
<evidence type="ECO:0000256" key="1">
    <source>
        <dbReference type="SAM" id="MobiDB-lite"/>
    </source>
</evidence>
<feature type="compositionally biased region" description="Low complexity" evidence="1">
    <location>
        <begin position="324"/>
        <end position="333"/>
    </location>
</feature>
<proteinExistence type="predicted"/>
<protein>
    <submittedName>
        <fullName evidence="3">Uncharacterized protein</fullName>
    </submittedName>
</protein>
<name>A0A067TTH8_GALM3</name>
<reference evidence="4" key="1">
    <citation type="journal article" date="2014" name="Proc. Natl. Acad. Sci. U.S.A.">
        <title>Extensive sampling of basidiomycete genomes demonstrates inadequacy of the white-rot/brown-rot paradigm for wood decay fungi.</title>
        <authorList>
            <person name="Riley R."/>
            <person name="Salamov A.A."/>
            <person name="Brown D.W."/>
            <person name="Nagy L.G."/>
            <person name="Floudas D."/>
            <person name="Held B.W."/>
            <person name="Levasseur A."/>
            <person name="Lombard V."/>
            <person name="Morin E."/>
            <person name="Otillar R."/>
            <person name="Lindquist E.A."/>
            <person name="Sun H."/>
            <person name="LaButti K.M."/>
            <person name="Schmutz J."/>
            <person name="Jabbour D."/>
            <person name="Luo H."/>
            <person name="Baker S.E."/>
            <person name="Pisabarro A.G."/>
            <person name="Walton J.D."/>
            <person name="Blanchette R.A."/>
            <person name="Henrissat B."/>
            <person name="Martin F."/>
            <person name="Cullen D."/>
            <person name="Hibbett D.S."/>
            <person name="Grigoriev I.V."/>
        </authorList>
    </citation>
    <scope>NUCLEOTIDE SEQUENCE [LARGE SCALE GENOMIC DNA]</scope>
    <source>
        <strain evidence="4">CBS 339.88</strain>
    </source>
</reference>
<evidence type="ECO:0000256" key="2">
    <source>
        <dbReference type="SAM" id="Phobius"/>
    </source>
</evidence>
<feature type="transmembrane region" description="Helical" evidence="2">
    <location>
        <begin position="184"/>
        <end position="205"/>
    </location>
</feature>
<dbReference type="EMBL" id="KL142369">
    <property type="protein sequence ID" value="KDR83234.1"/>
    <property type="molecule type" value="Genomic_DNA"/>
</dbReference>
<dbReference type="Proteomes" id="UP000027222">
    <property type="component" value="Unassembled WGS sequence"/>
</dbReference>
<feature type="region of interest" description="Disordered" evidence="1">
    <location>
        <begin position="147"/>
        <end position="174"/>
    </location>
</feature>
<feature type="compositionally biased region" description="Pro residues" evidence="1">
    <location>
        <begin position="374"/>
        <end position="387"/>
    </location>
</feature>
<sequence length="396" mass="42240">MPGRVFRRHRRAFLTTPDPSSIRSSLDPVIGTSIDSSSSVIVSQPGDTSSSNSLSSFAVSLTQTFVTLSGSGTIPSSITTSSTTSGSGVPMTQSTSGAFTVASSDTACSTLIIASATGGVADLTGASLSPTSTLASKDIPTPGIYTIDSIRGPSTVTTTPPVGEGGPDNVPKNNSRRARLSTGAIAGIIAPLAIVCLTFVILLCWRRSRTRQEQTAVQWIFQRASRRYDGSNYPRPHNPVGSPRIPSTRSRSRSLDAVTAIFSPTRMTELQRLDSDPRTMATEASSRRQRRISNASNASVDSQYPLSRVGDRSCDDYAPMSVRPFSPSETFEFPQPPFTPSEGSSDSPRLSIRITHSMDKNPRTSFRHSNQIIPPIPPLPSSPPPVPNFEHSVSNI</sequence>
<dbReference type="AlphaFoldDB" id="A0A067TTH8"/>